<sequence>MSKVIRFAFDAVLVSTVVAGIRRSSGITLATDKIDNEQVRYVAERYLEAGEWVMDKSVDLLSQSSFTNRKVS</sequence>
<accession>A0A0L0TEJ2</accession>
<reference evidence="2" key="2">
    <citation type="submission" date="2009-11" db="EMBL/GenBank/DDBJ databases">
        <title>The Genome Sequence of Allomyces macrogynus strain ATCC 38327.</title>
        <authorList>
            <consortium name="The Broad Institute Genome Sequencing Platform"/>
            <person name="Russ C."/>
            <person name="Cuomo C."/>
            <person name="Shea T."/>
            <person name="Young S.K."/>
            <person name="Zeng Q."/>
            <person name="Koehrsen M."/>
            <person name="Haas B."/>
            <person name="Borodovsky M."/>
            <person name="Guigo R."/>
            <person name="Alvarado L."/>
            <person name="Berlin A."/>
            <person name="Borenstein D."/>
            <person name="Chen Z."/>
            <person name="Engels R."/>
            <person name="Freedman E."/>
            <person name="Gellesch M."/>
            <person name="Goldberg J."/>
            <person name="Griggs A."/>
            <person name="Gujja S."/>
            <person name="Heiman D."/>
            <person name="Hepburn T."/>
            <person name="Howarth C."/>
            <person name="Jen D."/>
            <person name="Larson L."/>
            <person name="Lewis B."/>
            <person name="Mehta T."/>
            <person name="Park D."/>
            <person name="Pearson M."/>
            <person name="Roberts A."/>
            <person name="Saif S."/>
            <person name="Shenoy N."/>
            <person name="Sisk P."/>
            <person name="Stolte C."/>
            <person name="Sykes S."/>
            <person name="Walk T."/>
            <person name="White J."/>
            <person name="Yandava C."/>
            <person name="Burger G."/>
            <person name="Gray M.W."/>
            <person name="Holland P.W.H."/>
            <person name="King N."/>
            <person name="Lang F.B.F."/>
            <person name="Roger A.J."/>
            <person name="Ruiz-Trillo I."/>
            <person name="Lander E."/>
            <person name="Nusbaum C."/>
        </authorList>
    </citation>
    <scope>NUCLEOTIDE SEQUENCE [LARGE SCALE GENOMIC DNA]</scope>
    <source>
        <strain evidence="2">ATCC 38327</strain>
    </source>
</reference>
<organism evidence="1 2">
    <name type="scientific">Allomyces macrogynus (strain ATCC 38327)</name>
    <name type="common">Allomyces javanicus var. macrogynus</name>
    <dbReference type="NCBI Taxonomy" id="578462"/>
    <lineage>
        <taxon>Eukaryota</taxon>
        <taxon>Fungi</taxon>
        <taxon>Fungi incertae sedis</taxon>
        <taxon>Blastocladiomycota</taxon>
        <taxon>Blastocladiomycetes</taxon>
        <taxon>Blastocladiales</taxon>
        <taxon>Blastocladiaceae</taxon>
        <taxon>Allomyces</taxon>
    </lineage>
</organism>
<evidence type="ECO:0000313" key="1">
    <source>
        <dbReference type="EMBL" id="KNE73283.1"/>
    </source>
</evidence>
<dbReference type="VEuPathDB" id="FungiDB:AMAG_17453"/>
<dbReference type="AlphaFoldDB" id="A0A0L0TEJ2"/>
<dbReference type="STRING" id="578462.A0A0L0TEJ2"/>
<dbReference type="Proteomes" id="UP000054350">
    <property type="component" value="Unassembled WGS sequence"/>
</dbReference>
<keyword evidence="2" id="KW-1185">Reference proteome</keyword>
<dbReference type="OMA" id="NKEVGKW"/>
<dbReference type="OrthoDB" id="16824at2759"/>
<dbReference type="EMBL" id="GG745393">
    <property type="protein sequence ID" value="KNE73283.1"/>
    <property type="molecule type" value="Genomic_DNA"/>
</dbReference>
<name>A0A0L0TEJ2_ALLM3</name>
<dbReference type="PANTHER" id="PTHR28075:SF1">
    <property type="entry name" value="DUF1748-DOMAIN-CONTAINING PROTEIN"/>
    <property type="match status" value="1"/>
</dbReference>
<evidence type="ECO:0000313" key="2">
    <source>
        <dbReference type="Proteomes" id="UP000054350"/>
    </source>
</evidence>
<dbReference type="PANTHER" id="PTHR28075">
    <property type="entry name" value="CHROMOSOME 16, WHOLE GENOME SHOTGUN SEQUENCE"/>
    <property type="match status" value="1"/>
</dbReference>
<gene>
    <name evidence="1" type="ORF">AMAG_17453</name>
</gene>
<dbReference type="Pfam" id="PF08520">
    <property type="entry name" value="Mitofissin"/>
    <property type="match status" value="1"/>
</dbReference>
<dbReference type="InterPro" id="IPR013726">
    <property type="entry name" value="Mitofissin"/>
</dbReference>
<dbReference type="GO" id="GO:0005737">
    <property type="term" value="C:cytoplasm"/>
    <property type="evidence" value="ECO:0007669"/>
    <property type="project" value="TreeGrafter"/>
</dbReference>
<proteinExistence type="predicted"/>
<protein>
    <submittedName>
        <fullName evidence="1">Uncharacterized protein</fullName>
    </submittedName>
</protein>
<reference evidence="1 2" key="1">
    <citation type="submission" date="2009-11" db="EMBL/GenBank/DDBJ databases">
        <title>Annotation of Allomyces macrogynus ATCC 38327.</title>
        <authorList>
            <consortium name="The Broad Institute Genome Sequencing Platform"/>
            <person name="Russ C."/>
            <person name="Cuomo C."/>
            <person name="Burger G."/>
            <person name="Gray M.W."/>
            <person name="Holland P.W.H."/>
            <person name="King N."/>
            <person name="Lang F.B.F."/>
            <person name="Roger A.J."/>
            <person name="Ruiz-Trillo I."/>
            <person name="Young S.K."/>
            <person name="Zeng Q."/>
            <person name="Gargeya S."/>
            <person name="Fitzgerald M."/>
            <person name="Haas B."/>
            <person name="Abouelleil A."/>
            <person name="Alvarado L."/>
            <person name="Arachchi H.M."/>
            <person name="Berlin A."/>
            <person name="Chapman S.B."/>
            <person name="Gearin G."/>
            <person name="Goldberg J."/>
            <person name="Griggs A."/>
            <person name="Gujja S."/>
            <person name="Hansen M."/>
            <person name="Heiman D."/>
            <person name="Howarth C."/>
            <person name="Larimer J."/>
            <person name="Lui A."/>
            <person name="MacDonald P.J.P."/>
            <person name="McCowen C."/>
            <person name="Montmayeur A."/>
            <person name="Murphy C."/>
            <person name="Neiman D."/>
            <person name="Pearson M."/>
            <person name="Priest M."/>
            <person name="Roberts A."/>
            <person name="Saif S."/>
            <person name="Shea T."/>
            <person name="Sisk P."/>
            <person name="Stolte C."/>
            <person name="Sykes S."/>
            <person name="Wortman J."/>
            <person name="Nusbaum C."/>
            <person name="Birren B."/>
        </authorList>
    </citation>
    <scope>NUCLEOTIDE SEQUENCE [LARGE SCALE GENOMIC DNA]</scope>
    <source>
        <strain evidence="1 2">ATCC 38327</strain>
    </source>
</reference>